<organism evidence="9 10">
    <name type="scientific">Aureobasidium namibiae CBS 147.97</name>
    <dbReference type="NCBI Taxonomy" id="1043004"/>
    <lineage>
        <taxon>Eukaryota</taxon>
        <taxon>Fungi</taxon>
        <taxon>Dikarya</taxon>
        <taxon>Ascomycota</taxon>
        <taxon>Pezizomycotina</taxon>
        <taxon>Dothideomycetes</taxon>
        <taxon>Dothideomycetidae</taxon>
        <taxon>Dothideales</taxon>
        <taxon>Saccotheciaceae</taxon>
        <taxon>Aureobasidium</taxon>
    </lineage>
</organism>
<evidence type="ECO:0000256" key="5">
    <source>
        <dbReference type="ARBA" id="ARBA00023163"/>
    </source>
</evidence>
<evidence type="ECO:0000256" key="4">
    <source>
        <dbReference type="ARBA" id="ARBA00023125"/>
    </source>
</evidence>
<accession>A0A074X7S3</accession>
<evidence type="ECO:0000256" key="3">
    <source>
        <dbReference type="ARBA" id="ARBA00023015"/>
    </source>
</evidence>
<gene>
    <name evidence="9" type="ORF">M436DRAFT_35405</name>
</gene>
<keyword evidence="4" id="KW-0238">DNA-binding</keyword>
<feature type="domain" description="Zn(2)-C6 fungal-type" evidence="8">
    <location>
        <begin position="30"/>
        <end position="59"/>
    </location>
</feature>
<dbReference type="Pfam" id="PF00172">
    <property type="entry name" value="Zn_clus"/>
    <property type="match status" value="1"/>
</dbReference>
<dbReference type="EMBL" id="KL584702">
    <property type="protein sequence ID" value="KEQ78072.1"/>
    <property type="molecule type" value="Genomic_DNA"/>
</dbReference>
<dbReference type="Pfam" id="PF04082">
    <property type="entry name" value="Fungal_trans"/>
    <property type="match status" value="1"/>
</dbReference>
<dbReference type="PROSITE" id="PS50048">
    <property type="entry name" value="ZN2_CY6_FUNGAL_2"/>
    <property type="match status" value="1"/>
</dbReference>
<dbReference type="InterPro" id="IPR051089">
    <property type="entry name" value="prtT"/>
</dbReference>
<dbReference type="PANTHER" id="PTHR31845">
    <property type="entry name" value="FINGER DOMAIN PROTEIN, PUTATIVE-RELATED"/>
    <property type="match status" value="1"/>
</dbReference>
<protein>
    <recommendedName>
        <fullName evidence="8">Zn(2)-C6 fungal-type domain-containing protein</fullName>
    </recommendedName>
</protein>
<sequence length="706" mass="78814">MNESSSHPEQRRDHAGGPASAERPHLHRTACFSCRSSRQKCDRQSPCTRCISQQRRCEYPQISNRGRKQGSVNSKPDTVEKLLQRIHESPVGEQVIAAILSSSRNLQPSGSISDTQSVQGSADRTPETRDVSVAYSVTKSEDKRVEYTRTNGDSVSSLISPLHILADAVETERLASLHILDPAPAVAQSEENQSNDASNGWLSRNSTERLIKYFKPISLSQKDWQVLASQPLNAPLRLSSLTCDPISSRIINDNDAERYFDLFFKIRNPLVCLLDPILHTSENVRPLSFTLFSVVCALGCAISDTQRDRSLYPTLLALAESNIKWSIATSVKSVETIQAIFTMEYWSPVHETQKDDPYWLHISHAILIARELGLNKAKSVTDLVSTYTSSTASSNFKERFHRNIERTWLAAFFAEKSFGIVTGRVMNVGRSEISETISEWWKKPMACPFDRVISGVVEMRILLMQYLEERQNMAKTRDLVEDWQARGFAALQALREQRCSPSNSQDESASAEYLPILAYYMDHSILVLNANALRDFVATNSMECLANPCKISRQTVDVACRSLTLILTDPVLLQHMYGTHNNQLIMICHASSEILFATTRGCLPPELIETAAARVRAVTRHMEAIARGLPTSSAASLYTTLSNIFSKQLDKYISTSQASCEVSQEPIPTDWWNALGGDMLVDMSDLFPEQLFPELSGYDGGGDGMI</sequence>
<evidence type="ECO:0000256" key="1">
    <source>
        <dbReference type="ARBA" id="ARBA00004123"/>
    </source>
</evidence>
<keyword evidence="5" id="KW-0804">Transcription</keyword>
<evidence type="ECO:0000256" key="6">
    <source>
        <dbReference type="ARBA" id="ARBA00023242"/>
    </source>
</evidence>
<dbReference type="SUPFAM" id="SSF57701">
    <property type="entry name" value="Zn2/Cys6 DNA-binding domain"/>
    <property type="match status" value="1"/>
</dbReference>
<dbReference type="CDD" id="cd00067">
    <property type="entry name" value="GAL4"/>
    <property type="match status" value="1"/>
</dbReference>
<dbReference type="SMART" id="SM00066">
    <property type="entry name" value="GAL4"/>
    <property type="match status" value="1"/>
</dbReference>
<feature type="region of interest" description="Disordered" evidence="7">
    <location>
        <begin position="1"/>
        <end position="24"/>
    </location>
</feature>
<keyword evidence="2" id="KW-0479">Metal-binding</keyword>
<keyword evidence="10" id="KW-1185">Reference proteome</keyword>
<dbReference type="AlphaFoldDB" id="A0A074X7S3"/>
<dbReference type="GeneID" id="25408448"/>
<feature type="region of interest" description="Disordered" evidence="7">
    <location>
        <begin position="105"/>
        <end position="130"/>
    </location>
</feature>
<dbReference type="GO" id="GO:0000981">
    <property type="term" value="F:DNA-binding transcription factor activity, RNA polymerase II-specific"/>
    <property type="evidence" value="ECO:0007669"/>
    <property type="project" value="InterPro"/>
</dbReference>
<dbReference type="RefSeq" id="XP_013431671.1">
    <property type="nucleotide sequence ID" value="XM_013576217.1"/>
</dbReference>
<evidence type="ECO:0000256" key="7">
    <source>
        <dbReference type="SAM" id="MobiDB-lite"/>
    </source>
</evidence>
<comment type="subcellular location">
    <subcellularLocation>
        <location evidence="1">Nucleus</location>
    </subcellularLocation>
</comment>
<dbReference type="InterPro" id="IPR007219">
    <property type="entry name" value="XnlR_reg_dom"/>
</dbReference>
<dbReference type="OrthoDB" id="3163292at2759"/>
<keyword evidence="6" id="KW-0539">Nucleus</keyword>
<dbReference type="PROSITE" id="PS00463">
    <property type="entry name" value="ZN2_CY6_FUNGAL_1"/>
    <property type="match status" value="1"/>
</dbReference>
<evidence type="ECO:0000256" key="2">
    <source>
        <dbReference type="ARBA" id="ARBA00022723"/>
    </source>
</evidence>
<name>A0A074X7S3_9PEZI</name>
<dbReference type="InterPro" id="IPR001138">
    <property type="entry name" value="Zn2Cys6_DnaBD"/>
</dbReference>
<dbReference type="GO" id="GO:0000976">
    <property type="term" value="F:transcription cis-regulatory region binding"/>
    <property type="evidence" value="ECO:0007669"/>
    <property type="project" value="TreeGrafter"/>
</dbReference>
<dbReference type="InterPro" id="IPR036864">
    <property type="entry name" value="Zn2-C6_fun-type_DNA-bd_sf"/>
</dbReference>
<keyword evidence="3" id="KW-0805">Transcription regulation</keyword>
<reference evidence="9 10" key="1">
    <citation type="journal article" date="2014" name="BMC Genomics">
        <title>Genome sequencing of four Aureobasidium pullulans varieties: biotechnological potential, stress tolerance, and description of new species.</title>
        <authorList>
            <person name="Gostin Ar C."/>
            <person name="Ohm R.A."/>
            <person name="Kogej T."/>
            <person name="Sonjak S."/>
            <person name="Turk M."/>
            <person name="Zajc J."/>
            <person name="Zalar P."/>
            <person name="Grube M."/>
            <person name="Sun H."/>
            <person name="Han J."/>
            <person name="Sharma A."/>
            <person name="Chiniquy J."/>
            <person name="Ngan C.Y."/>
            <person name="Lipzen A."/>
            <person name="Barry K."/>
            <person name="Grigoriev I.V."/>
            <person name="Gunde-Cimerman N."/>
        </authorList>
    </citation>
    <scope>NUCLEOTIDE SEQUENCE [LARGE SCALE GENOMIC DNA]</scope>
    <source>
        <strain evidence="9 10">CBS 147.97</strain>
    </source>
</reference>
<evidence type="ECO:0000313" key="10">
    <source>
        <dbReference type="Proteomes" id="UP000027730"/>
    </source>
</evidence>
<proteinExistence type="predicted"/>
<dbReference type="GO" id="GO:0008270">
    <property type="term" value="F:zinc ion binding"/>
    <property type="evidence" value="ECO:0007669"/>
    <property type="project" value="InterPro"/>
</dbReference>
<dbReference type="CDD" id="cd12148">
    <property type="entry name" value="fungal_TF_MHR"/>
    <property type="match status" value="1"/>
</dbReference>
<dbReference type="Proteomes" id="UP000027730">
    <property type="component" value="Unassembled WGS sequence"/>
</dbReference>
<dbReference type="Gene3D" id="4.10.240.10">
    <property type="entry name" value="Zn(2)-C6 fungal-type DNA-binding domain"/>
    <property type="match status" value="1"/>
</dbReference>
<dbReference type="GO" id="GO:0006351">
    <property type="term" value="P:DNA-templated transcription"/>
    <property type="evidence" value="ECO:0007669"/>
    <property type="project" value="InterPro"/>
</dbReference>
<dbReference type="HOGENOM" id="CLU_013129_0_0_1"/>
<dbReference type="STRING" id="1043004.A0A074X7S3"/>
<feature type="compositionally biased region" description="Basic and acidic residues" evidence="7">
    <location>
        <begin position="1"/>
        <end position="15"/>
    </location>
</feature>
<evidence type="ECO:0000259" key="8">
    <source>
        <dbReference type="PROSITE" id="PS50048"/>
    </source>
</evidence>
<dbReference type="GO" id="GO:0005634">
    <property type="term" value="C:nucleus"/>
    <property type="evidence" value="ECO:0007669"/>
    <property type="project" value="UniProtKB-SubCell"/>
</dbReference>
<evidence type="ECO:0000313" key="9">
    <source>
        <dbReference type="EMBL" id="KEQ78072.1"/>
    </source>
</evidence>
<feature type="compositionally biased region" description="Polar residues" evidence="7">
    <location>
        <begin position="105"/>
        <end position="122"/>
    </location>
</feature>
<dbReference type="PANTHER" id="PTHR31845:SF17">
    <property type="entry name" value="ZN(II)2CYS6 TRANSCRIPTION FACTOR (EUROFUNG)"/>
    <property type="match status" value="1"/>
</dbReference>